<evidence type="ECO:0000313" key="9">
    <source>
        <dbReference type="EMBL" id="OGH77401.1"/>
    </source>
</evidence>
<dbReference type="InterPro" id="IPR001525">
    <property type="entry name" value="C5_MeTfrase"/>
</dbReference>
<dbReference type="Pfam" id="PF00145">
    <property type="entry name" value="DNA_methylase"/>
    <property type="match status" value="1"/>
</dbReference>
<comment type="similarity">
    <text evidence="5 6">Belongs to the class I-like SAM-binding methyltransferase superfamily. C5-methyltransferase family.</text>
</comment>
<dbReference type="SUPFAM" id="SSF46955">
    <property type="entry name" value="Putative DNA-binding domain"/>
    <property type="match status" value="1"/>
</dbReference>
<dbReference type="PROSITE" id="PS50937">
    <property type="entry name" value="HTH_MERR_2"/>
    <property type="match status" value="1"/>
</dbReference>
<dbReference type="InterPro" id="IPR031303">
    <property type="entry name" value="C5_meth_CS"/>
</dbReference>
<keyword evidence="1 5" id="KW-0489">Methyltransferase</keyword>
<dbReference type="PANTHER" id="PTHR10629:SF52">
    <property type="entry name" value="DNA (CYTOSINE-5)-METHYLTRANSFERASE 1"/>
    <property type="match status" value="1"/>
</dbReference>
<dbReference type="InterPro" id="IPR000551">
    <property type="entry name" value="MerR-type_HTH_dom"/>
</dbReference>
<keyword evidence="3 5" id="KW-0949">S-adenosyl-L-methionine</keyword>
<dbReference type="Gene3D" id="3.90.120.10">
    <property type="entry name" value="DNA Methylase, subunit A, domain 2"/>
    <property type="match status" value="1"/>
</dbReference>
<comment type="catalytic activity">
    <reaction evidence="7">
        <text>a 2'-deoxycytidine in DNA + S-adenosyl-L-methionine = a 5-methyl-2'-deoxycytidine in DNA + S-adenosyl-L-homocysteine + H(+)</text>
        <dbReference type="Rhea" id="RHEA:13681"/>
        <dbReference type="Rhea" id="RHEA-COMP:11369"/>
        <dbReference type="Rhea" id="RHEA-COMP:11370"/>
        <dbReference type="ChEBI" id="CHEBI:15378"/>
        <dbReference type="ChEBI" id="CHEBI:57856"/>
        <dbReference type="ChEBI" id="CHEBI:59789"/>
        <dbReference type="ChEBI" id="CHEBI:85452"/>
        <dbReference type="ChEBI" id="CHEBI:85454"/>
        <dbReference type="EC" id="2.1.1.37"/>
    </reaction>
</comment>
<sequence length="422" mass="48281">MQTTLFKNTQQMLTVIEAAEVIGVSSDTIRRWDKRGVIKAHRSPLNHRLFNIEELKKLHSKIFGTSTVNNYKILKTRQKSKYKVIDLFAGAGGTALGLDHAGLNHVLLNEIDKNSVATLRLNRKDWNIVHEDIAKIDFKKYKGKVDVVEGGFPCQAFSYAGNKKGFEDARGTLFFEFARCIKEVQPKIIMGENVKGLLRHENGKTLEIMVNILKELGYRVAYKIARSQYHDVPQKRERLIIIGIRSDLKNIPFFFPKEKDYTVSLREAFKDCPKSEGQKYPKRKKEIMEKVPPGGCWRDLSEDLQKEYMKASYFMGGGKTGMARRLSWDEPSLTLTCAPAQKQTERCHPEETRPLTVQEYARIQTFPDDWKFAGSTSVQYKQIGNAVPPNLGYHLGKCIIAMLDKNFDEEAMIEFRDEGFVG</sequence>
<dbReference type="PRINTS" id="PR00105">
    <property type="entry name" value="C5METTRFRASE"/>
</dbReference>
<dbReference type="PANTHER" id="PTHR10629">
    <property type="entry name" value="CYTOSINE-SPECIFIC METHYLTRANSFERASE"/>
    <property type="match status" value="1"/>
</dbReference>
<dbReference type="SUPFAM" id="SSF53335">
    <property type="entry name" value="S-adenosyl-L-methionine-dependent methyltransferases"/>
    <property type="match status" value="1"/>
</dbReference>
<keyword evidence="2 5" id="KW-0808">Transferase</keyword>
<dbReference type="EC" id="2.1.1.37" evidence="7"/>
<dbReference type="GO" id="GO:0003677">
    <property type="term" value="F:DNA binding"/>
    <property type="evidence" value="ECO:0007669"/>
    <property type="project" value="InterPro"/>
</dbReference>
<dbReference type="PROSITE" id="PS00095">
    <property type="entry name" value="C5_MTASE_2"/>
    <property type="match status" value="1"/>
</dbReference>
<gene>
    <name evidence="9" type="ORF">A2983_01720</name>
</gene>
<evidence type="ECO:0000313" key="10">
    <source>
        <dbReference type="Proteomes" id="UP000177040"/>
    </source>
</evidence>
<dbReference type="InterPro" id="IPR009061">
    <property type="entry name" value="DNA-bd_dom_put_sf"/>
</dbReference>
<accession>A0A1F6N0J7</accession>
<evidence type="ECO:0000256" key="7">
    <source>
        <dbReference type="RuleBase" id="RU000417"/>
    </source>
</evidence>
<dbReference type="InterPro" id="IPR050390">
    <property type="entry name" value="C5-Methyltransferase"/>
</dbReference>
<evidence type="ECO:0000259" key="8">
    <source>
        <dbReference type="PROSITE" id="PS50937"/>
    </source>
</evidence>
<dbReference type="EMBL" id="MFQH01000024">
    <property type="protein sequence ID" value="OGH77401.1"/>
    <property type="molecule type" value="Genomic_DNA"/>
</dbReference>
<name>A0A1F6N0J7_9BACT</name>
<dbReference type="CDD" id="cd00315">
    <property type="entry name" value="Cyt_C5_DNA_methylase"/>
    <property type="match status" value="1"/>
</dbReference>
<dbReference type="PROSITE" id="PS51679">
    <property type="entry name" value="SAM_MT_C5"/>
    <property type="match status" value="1"/>
</dbReference>
<evidence type="ECO:0000256" key="2">
    <source>
        <dbReference type="ARBA" id="ARBA00022679"/>
    </source>
</evidence>
<dbReference type="InterPro" id="IPR018117">
    <property type="entry name" value="C5_DNA_meth_AS"/>
</dbReference>
<comment type="caution">
    <text evidence="9">The sequence shown here is derived from an EMBL/GenBank/DDBJ whole genome shotgun (WGS) entry which is preliminary data.</text>
</comment>
<dbReference type="Gene3D" id="3.40.50.150">
    <property type="entry name" value="Vaccinia Virus protein VP39"/>
    <property type="match status" value="1"/>
</dbReference>
<evidence type="ECO:0000256" key="6">
    <source>
        <dbReference type="RuleBase" id="RU000416"/>
    </source>
</evidence>
<dbReference type="GO" id="GO:0032259">
    <property type="term" value="P:methylation"/>
    <property type="evidence" value="ECO:0007669"/>
    <property type="project" value="UniProtKB-KW"/>
</dbReference>
<dbReference type="NCBIfam" id="TIGR01764">
    <property type="entry name" value="excise"/>
    <property type="match status" value="1"/>
</dbReference>
<proteinExistence type="inferred from homology"/>
<dbReference type="GO" id="GO:0003886">
    <property type="term" value="F:DNA (cytosine-5-)-methyltransferase activity"/>
    <property type="evidence" value="ECO:0007669"/>
    <property type="project" value="UniProtKB-EC"/>
</dbReference>
<evidence type="ECO:0000256" key="1">
    <source>
        <dbReference type="ARBA" id="ARBA00022603"/>
    </source>
</evidence>
<organism evidence="9 10">
    <name type="scientific">Candidatus Magasanikbacteria bacterium RIFCSPLOWO2_01_FULL_40_15</name>
    <dbReference type="NCBI Taxonomy" id="1798686"/>
    <lineage>
        <taxon>Bacteria</taxon>
        <taxon>Candidatus Magasanikiibacteriota</taxon>
    </lineage>
</organism>
<protein>
    <recommendedName>
        <fullName evidence="7">Cytosine-specific methyltransferase</fullName>
        <ecNumber evidence="7">2.1.1.37</ecNumber>
    </recommendedName>
</protein>
<dbReference type="Proteomes" id="UP000177040">
    <property type="component" value="Unassembled WGS sequence"/>
</dbReference>
<dbReference type="InterPro" id="IPR029063">
    <property type="entry name" value="SAM-dependent_MTases_sf"/>
</dbReference>
<feature type="active site" evidence="5">
    <location>
        <position position="154"/>
    </location>
</feature>
<keyword evidence="4" id="KW-0680">Restriction system</keyword>
<evidence type="ECO:0000256" key="4">
    <source>
        <dbReference type="ARBA" id="ARBA00022747"/>
    </source>
</evidence>
<dbReference type="GO" id="GO:0009307">
    <property type="term" value="P:DNA restriction-modification system"/>
    <property type="evidence" value="ECO:0007669"/>
    <property type="project" value="UniProtKB-KW"/>
</dbReference>
<dbReference type="InterPro" id="IPR010093">
    <property type="entry name" value="SinI_DNA-bd"/>
</dbReference>
<evidence type="ECO:0000256" key="5">
    <source>
        <dbReference type="PROSITE-ProRule" id="PRU01016"/>
    </source>
</evidence>
<dbReference type="GO" id="GO:0006355">
    <property type="term" value="P:regulation of DNA-templated transcription"/>
    <property type="evidence" value="ECO:0007669"/>
    <property type="project" value="InterPro"/>
</dbReference>
<feature type="domain" description="HTH merR-type" evidence="8">
    <location>
        <begin position="12"/>
        <end position="59"/>
    </location>
</feature>
<dbReference type="AlphaFoldDB" id="A0A1F6N0J7"/>
<dbReference type="CDD" id="cd04762">
    <property type="entry name" value="HTH_MerR-trunc"/>
    <property type="match status" value="1"/>
</dbReference>
<reference evidence="9 10" key="1">
    <citation type="journal article" date="2016" name="Nat. Commun.">
        <title>Thousands of microbial genomes shed light on interconnected biogeochemical processes in an aquifer system.</title>
        <authorList>
            <person name="Anantharaman K."/>
            <person name="Brown C.T."/>
            <person name="Hug L.A."/>
            <person name="Sharon I."/>
            <person name="Castelle C.J."/>
            <person name="Probst A.J."/>
            <person name="Thomas B.C."/>
            <person name="Singh A."/>
            <person name="Wilkins M.J."/>
            <person name="Karaoz U."/>
            <person name="Brodie E.L."/>
            <person name="Williams K.H."/>
            <person name="Hubbard S.S."/>
            <person name="Banfield J.F."/>
        </authorList>
    </citation>
    <scope>NUCLEOTIDE SEQUENCE [LARGE SCALE GENOMIC DNA]</scope>
</reference>
<dbReference type="PROSITE" id="PS00094">
    <property type="entry name" value="C5_MTASE_1"/>
    <property type="match status" value="1"/>
</dbReference>
<evidence type="ECO:0000256" key="3">
    <source>
        <dbReference type="ARBA" id="ARBA00022691"/>
    </source>
</evidence>
<dbReference type="GO" id="GO:0044027">
    <property type="term" value="P:negative regulation of gene expression via chromosomal CpG island methylation"/>
    <property type="evidence" value="ECO:0007669"/>
    <property type="project" value="TreeGrafter"/>
</dbReference>
<dbReference type="NCBIfam" id="TIGR00675">
    <property type="entry name" value="dcm"/>
    <property type="match status" value="1"/>
</dbReference>
<dbReference type="Gene3D" id="1.10.1660.10">
    <property type="match status" value="1"/>
</dbReference>
<dbReference type="Pfam" id="PF00376">
    <property type="entry name" value="MerR"/>
    <property type="match status" value="1"/>
</dbReference>